<dbReference type="InterPro" id="IPR029044">
    <property type="entry name" value="Nucleotide-diphossugar_trans"/>
</dbReference>
<dbReference type="CDD" id="cd00761">
    <property type="entry name" value="Glyco_tranf_GTA_type"/>
    <property type="match status" value="1"/>
</dbReference>
<dbReference type="AlphaFoldDB" id="A0AA48HVM8"/>
<feature type="domain" description="Glycosyltransferase 2-like" evidence="1">
    <location>
        <begin position="18"/>
        <end position="144"/>
    </location>
</feature>
<gene>
    <name evidence="2" type="ORF">MACH26_09160</name>
</gene>
<dbReference type="InterPro" id="IPR001173">
    <property type="entry name" value="Glyco_trans_2-like"/>
</dbReference>
<dbReference type="Proteomes" id="UP001333710">
    <property type="component" value="Chromosome"/>
</dbReference>
<name>A0AA48HVM8_9ALTE</name>
<dbReference type="EMBL" id="AP027272">
    <property type="protein sequence ID" value="BDX05395.1"/>
    <property type="molecule type" value="Genomic_DNA"/>
</dbReference>
<dbReference type="SUPFAM" id="SSF53448">
    <property type="entry name" value="Nucleotide-diphospho-sugar transferases"/>
    <property type="match status" value="1"/>
</dbReference>
<evidence type="ECO:0000313" key="2">
    <source>
        <dbReference type="EMBL" id="BDX05395.1"/>
    </source>
</evidence>
<proteinExistence type="predicted"/>
<accession>A0AA48HVM8</accession>
<sequence>MPQSKSGINVNFVRGLVSVIIPTHNRAELLKATLESIAKQSYRPIEIIVIDDDSQDHTRQLIEQFRQQEATSELTIHYQFQQYQNASLCRNEGLRSCTGEFIQFLDSDDVIHPDKLTEQVALLNSENLDFVWSATIQFTQQPDWHAPVYVGGHRGYANGEELLIAFINKSQWRTDSGLFRRSACVKTGLWSAITMFQDWDYHIRLLAWHPKVAHLNKKLSAARQHNQGRIGDKWGNGTGLDGALNALMNITEATQDGYRNNRDWQKAILSRTREIQQQSQKTGNHTIQIAAADFIAYFSSLNETLKEENTVESAI</sequence>
<evidence type="ECO:0000313" key="3">
    <source>
        <dbReference type="Proteomes" id="UP001333710"/>
    </source>
</evidence>
<dbReference type="KEGG" id="pmaw:MACH26_09160"/>
<reference evidence="2" key="1">
    <citation type="submission" date="2023-01" db="EMBL/GenBank/DDBJ databases">
        <title>Complete genome sequence of Planctobacterium marinum strain Dej080120_11.</title>
        <authorList>
            <person name="Ueki S."/>
            <person name="Maruyama F."/>
        </authorList>
    </citation>
    <scope>NUCLEOTIDE SEQUENCE</scope>
    <source>
        <strain evidence="2">Dej080120_11</strain>
    </source>
</reference>
<dbReference type="PANTHER" id="PTHR43685">
    <property type="entry name" value="GLYCOSYLTRANSFERASE"/>
    <property type="match status" value="1"/>
</dbReference>
<organism evidence="2 3">
    <name type="scientific">Planctobacterium marinum</name>
    <dbReference type="NCBI Taxonomy" id="1631968"/>
    <lineage>
        <taxon>Bacteria</taxon>
        <taxon>Pseudomonadati</taxon>
        <taxon>Pseudomonadota</taxon>
        <taxon>Gammaproteobacteria</taxon>
        <taxon>Alteromonadales</taxon>
        <taxon>Alteromonadaceae</taxon>
        <taxon>Planctobacterium</taxon>
    </lineage>
</organism>
<dbReference type="Pfam" id="PF00535">
    <property type="entry name" value="Glycos_transf_2"/>
    <property type="match status" value="1"/>
</dbReference>
<dbReference type="PANTHER" id="PTHR43685:SF2">
    <property type="entry name" value="GLYCOSYLTRANSFERASE 2-LIKE DOMAIN-CONTAINING PROTEIN"/>
    <property type="match status" value="1"/>
</dbReference>
<dbReference type="InterPro" id="IPR050834">
    <property type="entry name" value="Glycosyltransf_2"/>
</dbReference>
<evidence type="ECO:0000259" key="1">
    <source>
        <dbReference type="Pfam" id="PF00535"/>
    </source>
</evidence>
<protein>
    <recommendedName>
        <fullName evidence="1">Glycosyltransferase 2-like domain-containing protein</fullName>
    </recommendedName>
</protein>
<dbReference type="Gene3D" id="3.90.550.10">
    <property type="entry name" value="Spore Coat Polysaccharide Biosynthesis Protein SpsA, Chain A"/>
    <property type="match status" value="1"/>
</dbReference>
<dbReference type="RefSeq" id="WP_338291365.1">
    <property type="nucleotide sequence ID" value="NZ_AP027272.1"/>
</dbReference>
<keyword evidence="3" id="KW-1185">Reference proteome</keyword>